<dbReference type="InterPro" id="IPR051147">
    <property type="entry name" value="CFAP_domain-containing"/>
</dbReference>
<dbReference type="AlphaFoldDB" id="A0A6L2PC60"/>
<feature type="domain" description="DUF4200" evidence="3">
    <location>
        <begin position="58"/>
        <end position="172"/>
    </location>
</feature>
<evidence type="ECO:0000256" key="1">
    <source>
        <dbReference type="ARBA" id="ARBA00023054"/>
    </source>
</evidence>
<organism evidence="4 5">
    <name type="scientific">Coptotermes formosanus</name>
    <name type="common">Formosan subterranean termite</name>
    <dbReference type="NCBI Taxonomy" id="36987"/>
    <lineage>
        <taxon>Eukaryota</taxon>
        <taxon>Metazoa</taxon>
        <taxon>Ecdysozoa</taxon>
        <taxon>Arthropoda</taxon>
        <taxon>Hexapoda</taxon>
        <taxon>Insecta</taxon>
        <taxon>Pterygota</taxon>
        <taxon>Neoptera</taxon>
        <taxon>Polyneoptera</taxon>
        <taxon>Dictyoptera</taxon>
        <taxon>Blattodea</taxon>
        <taxon>Blattoidea</taxon>
        <taxon>Termitoidae</taxon>
        <taxon>Rhinotermitidae</taxon>
        <taxon>Coptotermes</taxon>
    </lineage>
</organism>
<keyword evidence="1 2" id="KW-0175">Coiled coil</keyword>
<evidence type="ECO:0000259" key="3">
    <source>
        <dbReference type="Pfam" id="PF13863"/>
    </source>
</evidence>
<dbReference type="InParanoid" id="A0A6L2PC60"/>
<dbReference type="Pfam" id="PF13863">
    <property type="entry name" value="DUF4200"/>
    <property type="match status" value="1"/>
</dbReference>
<accession>A0A6L2PC60</accession>
<dbReference type="EMBL" id="BLKM01009919">
    <property type="protein sequence ID" value="GFG28812.1"/>
    <property type="molecule type" value="Genomic_DNA"/>
</dbReference>
<proteinExistence type="predicted"/>
<dbReference type="OrthoDB" id="10264298at2759"/>
<gene>
    <name evidence="4" type="ORF">Cfor_03034</name>
</gene>
<sequence length="339" mass="39617">MDSKPKRDYKDLPSQVVPDCTPEAAMTAYFLSKYEQRLSKNKPEWDSPPFLPAIQLVASCRDLEVAKKKLGDKLYEMKERRNQMDKRWEELREKEQWLRESFVHFNKSVQENKEKREKAEKKIQEEKIVQEQQEKEIVELQAKIGNFLQIKRTLEVHVTKHRIYEDYMKSVLAETNEFATVTDILNRFETLTAARKKLTEQQTRDLATLENTHNSVVRLRETTSQIILGLSNRLAGLQSHYDLTKAEALHWETALSNITNSVAEVRLGIDQVKTTCWNLYQQTCHRQNRPVEVMEGNVEQQLMYIKCTIQELGKIVHIARQHTSKQEASNVATCTTNPK</sequence>
<reference evidence="5" key="1">
    <citation type="submission" date="2020-01" db="EMBL/GenBank/DDBJ databases">
        <title>Draft genome sequence of the Termite Coptotermes fromosanus.</title>
        <authorList>
            <person name="Itakura S."/>
            <person name="Yosikawa Y."/>
            <person name="Umezawa K."/>
        </authorList>
    </citation>
    <scope>NUCLEOTIDE SEQUENCE [LARGE SCALE GENOMIC DNA]</scope>
</reference>
<dbReference type="GO" id="GO:0005856">
    <property type="term" value="C:cytoskeleton"/>
    <property type="evidence" value="ECO:0007669"/>
    <property type="project" value="UniProtKB-ARBA"/>
</dbReference>
<dbReference type="PANTHER" id="PTHR21683">
    <property type="entry name" value="COILED-COIL DOMAIN-CONTAINING PROTEIN 42 LIKE-2-LIKE-RELATED"/>
    <property type="match status" value="1"/>
</dbReference>
<evidence type="ECO:0000256" key="2">
    <source>
        <dbReference type="SAM" id="Coils"/>
    </source>
</evidence>
<dbReference type="PANTHER" id="PTHR21683:SF2">
    <property type="entry name" value="COILED-COIL DOMAIN-CONTAINING PROTEIN 42 LIKE-2-LIKE"/>
    <property type="match status" value="1"/>
</dbReference>
<dbReference type="Proteomes" id="UP000502823">
    <property type="component" value="Unassembled WGS sequence"/>
</dbReference>
<evidence type="ECO:0000313" key="4">
    <source>
        <dbReference type="EMBL" id="GFG28812.1"/>
    </source>
</evidence>
<keyword evidence="5" id="KW-1185">Reference proteome</keyword>
<protein>
    <recommendedName>
        <fullName evidence="3">DUF4200 domain-containing protein</fullName>
    </recommendedName>
</protein>
<evidence type="ECO:0000313" key="5">
    <source>
        <dbReference type="Proteomes" id="UP000502823"/>
    </source>
</evidence>
<comment type="caution">
    <text evidence="4">The sequence shown here is derived from an EMBL/GenBank/DDBJ whole genome shotgun (WGS) entry which is preliminary data.</text>
</comment>
<dbReference type="InterPro" id="IPR025252">
    <property type="entry name" value="DUF4200"/>
</dbReference>
<feature type="coiled-coil region" evidence="2">
    <location>
        <begin position="106"/>
        <end position="143"/>
    </location>
</feature>
<name>A0A6L2PC60_COPFO</name>